<gene>
    <name evidence="1" type="ordered locus">Sta7437_0714</name>
</gene>
<dbReference type="AlphaFoldDB" id="K9XP50"/>
<keyword evidence="2" id="KW-1185">Reference proteome</keyword>
<dbReference type="PANTHER" id="PTHR36776:SF1">
    <property type="entry name" value="EXPRESSED PROTEIN"/>
    <property type="match status" value="1"/>
</dbReference>
<dbReference type="OrthoDB" id="489677at2"/>
<evidence type="ECO:0000313" key="1">
    <source>
        <dbReference type="EMBL" id="AFZ34308.1"/>
    </source>
</evidence>
<reference evidence="2" key="1">
    <citation type="journal article" date="2013" name="Proc. Natl. Acad. Sci. U.S.A.">
        <title>Improving the coverage of the cyanobacterial phylum using diversity-driven genome sequencing.</title>
        <authorList>
            <person name="Shih P.M."/>
            <person name="Wu D."/>
            <person name="Latifi A."/>
            <person name="Axen S.D."/>
            <person name="Fewer D.P."/>
            <person name="Talla E."/>
            <person name="Calteau A."/>
            <person name="Cai F."/>
            <person name="Tandeau de Marsac N."/>
            <person name="Rippka R."/>
            <person name="Herdman M."/>
            <person name="Sivonen K."/>
            <person name="Coursin T."/>
            <person name="Laurent T."/>
            <person name="Goodwin L."/>
            <person name="Nolan M."/>
            <person name="Davenport K.W."/>
            <person name="Han C.S."/>
            <person name="Rubin E.M."/>
            <person name="Eisen J.A."/>
            <person name="Woyke T."/>
            <person name="Gugger M."/>
            <person name="Kerfeld C.A."/>
        </authorList>
    </citation>
    <scope>NUCLEOTIDE SEQUENCE [LARGE SCALE GENOMIC DNA]</scope>
    <source>
        <strain evidence="2">ATCC 29371 / PCC 7437</strain>
    </source>
</reference>
<dbReference type="Proteomes" id="UP000010473">
    <property type="component" value="Chromosome"/>
</dbReference>
<proteinExistence type="predicted"/>
<name>K9XP50_STAC7</name>
<dbReference type="RefSeq" id="WP_015191981.1">
    <property type="nucleotide sequence ID" value="NC_019748.1"/>
</dbReference>
<dbReference type="HOGENOM" id="CLU_173842_0_0_3"/>
<protein>
    <submittedName>
        <fullName evidence="1">Uncharacterized protein</fullName>
    </submittedName>
</protein>
<accession>K9XP50</accession>
<sequence>MREEPQPIPSIVLPPIQDPDKEGEWLKSSLHNWLDQEFIPEAVNEKIAQRASQIFVRQRLEGENDLGALVIAIVTEMQAFDFSQSFYGEFAIANAVSDLILDSLGIDHCCGN</sequence>
<dbReference type="eggNOG" id="ENOG5031BJF">
    <property type="taxonomic scope" value="Bacteria"/>
</dbReference>
<dbReference type="KEGG" id="scs:Sta7437_0714"/>
<dbReference type="PANTHER" id="PTHR36776">
    <property type="entry name" value="EXPRESSED PROTEIN"/>
    <property type="match status" value="1"/>
</dbReference>
<dbReference type="STRING" id="111780.Sta7437_0714"/>
<organism evidence="1 2">
    <name type="scientific">Stanieria cyanosphaera (strain ATCC 29371 / PCC 7437)</name>
    <dbReference type="NCBI Taxonomy" id="111780"/>
    <lineage>
        <taxon>Bacteria</taxon>
        <taxon>Bacillati</taxon>
        <taxon>Cyanobacteriota</taxon>
        <taxon>Cyanophyceae</taxon>
        <taxon>Pleurocapsales</taxon>
        <taxon>Dermocarpellaceae</taxon>
        <taxon>Stanieria</taxon>
    </lineage>
</organism>
<dbReference type="PATRIC" id="fig|111780.3.peg.744"/>
<evidence type="ECO:0000313" key="2">
    <source>
        <dbReference type="Proteomes" id="UP000010473"/>
    </source>
</evidence>
<dbReference type="EMBL" id="CP003653">
    <property type="protein sequence ID" value="AFZ34308.1"/>
    <property type="molecule type" value="Genomic_DNA"/>
</dbReference>